<reference evidence="9 10" key="1">
    <citation type="journal article" date="2019" name="Nat. Microbiol.">
        <title>Mediterranean grassland soil C-N compound turnover is dependent on rainfall and depth, and is mediated by genomically divergent microorganisms.</title>
        <authorList>
            <person name="Diamond S."/>
            <person name="Andeer P.F."/>
            <person name="Li Z."/>
            <person name="Crits-Christoph A."/>
            <person name="Burstein D."/>
            <person name="Anantharaman K."/>
            <person name="Lane K.R."/>
            <person name="Thomas B.C."/>
            <person name="Pan C."/>
            <person name="Northen T.R."/>
            <person name="Banfield J.F."/>
        </authorList>
    </citation>
    <scope>NUCLEOTIDE SEQUENCE [LARGE SCALE GENOMIC DNA]</scope>
    <source>
        <strain evidence="9">WS_8</strain>
    </source>
</reference>
<evidence type="ECO:0000313" key="10">
    <source>
        <dbReference type="Proteomes" id="UP000316609"/>
    </source>
</evidence>
<dbReference type="GO" id="GO:0006354">
    <property type="term" value="P:DNA-templated transcription elongation"/>
    <property type="evidence" value="ECO:0007669"/>
    <property type="project" value="TreeGrafter"/>
</dbReference>
<evidence type="ECO:0000256" key="4">
    <source>
        <dbReference type="ARBA" id="ARBA00023125"/>
    </source>
</evidence>
<dbReference type="SUPFAM" id="SSF54534">
    <property type="entry name" value="FKBP-like"/>
    <property type="match status" value="1"/>
</dbReference>
<feature type="domain" description="Transcription elongation factor GreA/GreB N-terminal" evidence="8">
    <location>
        <begin position="737"/>
        <end position="805"/>
    </location>
</feature>
<evidence type="ECO:0000256" key="5">
    <source>
        <dbReference type="ARBA" id="ARBA00023163"/>
    </source>
</evidence>
<dbReference type="Gene3D" id="3.10.50.30">
    <property type="entry name" value="Transcription elongation factor, GreA/GreB, C-terminal domain"/>
    <property type="match status" value="1"/>
</dbReference>
<dbReference type="InterPro" id="IPR036805">
    <property type="entry name" value="Tscrpt_elong_fac_GreA/B_N_sf"/>
</dbReference>
<keyword evidence="5" id="KW-0804">Transcription</keyword>
<dbReference type="Pfam" id="PF03449">
    <property type="entry name" value="GreA_GreB_N"/>
    <property type="match status" value="1"/>
</dbReference>
<dbReference type="PANTHER" id="PTHR30437">
    <property type="entry name" value="TRANSCRIPTION ELONGATION FACTOR GREA"/>
    <property type="match status" value="1"/>
</dbReference>
<dbReference type="PROSITE" id="PS00829">
    <property type="entry name" value="GREAB_1"/>
    <property type="match status" value="1"/>
</dbReference>
<dbReference type="AlphaFoldDB" id="A0A538TVK9"/>
<name>A0A538TVK9_UNCEI</name>
<feature type="domain" description="Transcription elongation factor GreA/GreB C-terminal" evidence="7">
    <location>
        <begin position="813"/>
        <end position="885"/>
    </location>
</feature>
<dbReference type="FunFam" id="1.10.287.180:FF:000001">
    <property type="entry name" value="Transcription elongation factor GreA"/>
    <property type="match status" value="1"/>
</dbReference>
<evidence type="ECO:0000256" key="6">
    <source>
        <dbReference type="ARBA" id="ARBA00030776"/>
    </source>
</evidence>
<accession>A0A538TVK9</accession>
<protein>
    <recommendedName>
        <fullName evidence="2">Transcription elongation factor GreA</fullName>
    </recommendedName>
    <alternativeName>
        <fullName evidence="6">Transcript cleavage factor GreA</fullName>
    </alternativeName>
</protein>
<evidence type="ECO:0000259" key="8">
    <source>
        <dbReference type="Pfam" id="PF03449"/>
    </source>
</evidence>
<dbReference type="Proteomes" id="UP000316609">
    <property type="component" value="Unassembled WGS sequence"/>
</dbReference>
<dbReference type="GO" id="GO:0032784">
    <property type="term" value="P:regulation of DNA-templated transcription elongation"/>
    <property type="evidence" value="ECO:0007669"/>
    <property type="project" value="InterPro"/>
</dbReference>
<dbReference type="InterPro" id="IPR023459">
    <property type="entry name" value="Tscrpt_elong_fac_GreA/B_fam"/>
</dbReference>
<dbReference type="Gene3D" id="1.10.287.180">
    <property type="entry name" value="Transcription elongation factor, GreA/GreB, N-terminal domain"/>
    <property type="match status" value="1"/>
</dbReference>
<sequence>MNVRHDLPPVLRGEAAGELSPSDRAHLESLALAARDDGLLDLVRDECAARLRQPKASRGVEYLLAHACALKGERERAHQTLLALGERLAAAAAWEPLAAVAAAALELEESAAAARLLVAAHDGLGQDPARIEALWRAWRILPDDLELGLALAMRLGEASRSAERRALLAELAPRFAAAGRYAGLEEAALEFAEHADLAGLLDLIRVLPQVGARGALKEAKQLLDLAFPPIAAAGRAGEALDPLRSLLAHAAEKGGAAAAAELRPALLEALRQGPARALPDPEVVLATAGVEDRLKPLLPALERFDAIAALPPGRAVLHGSFGAGRVRDDDGEQVTIDFAGSPGHRMPYRAARRSLTPLAEDDLRLLRFTAPAELERLRGEEPGEVLVRALKAMGGEGDGAKLKLFLVGNAIVPASEWTATFRRLRAAAESDPRIDHARAFEQHYRLAPAEDRAAEDVPLPALEPRKPVKSNLAVMRKFLSQHPQAQAALKQRFARYVERAMFDEQVDRVDRARAGLCFAGWFPDRAPEWEAVLKTLWEQGLGVPELASEDEQLGLLEVSHRAGIERDAILSGLDSRFSAVREAAGRYRDRLDPAGLHALRRTLLGHAPRYPQAALRWIERELATGTEDGWRTLWAALALIEDHPKPSVAEKVLGWIEAGGSFDQLLSGAECPRELRLRLGVLLRQWRSSDRFLFPALEIASRLGLTDAVSAVREARQRSAQKMFDQVGRQADVDTPVMTRATWERLKKELDRLERELKTTIPATIQKARELGDLKENAEYHSAKLKQANVSKQVAALQQRLARARFVEDATLTDGVVGLGTEVVLEGEREIMTYWILGEGEHHHGAHVVSFQAPVGRALMGKAIGEEVEIGAGDERRVYRVVSIERKLPPDDGGAIS</sequence>
<dbReference type="PANTHER" id="PTHR30437:SF4">
    <property type="entry name" value="TRANSCRIPTION ELONGATION FACTOR GREA"/>
    <property type="match status" value="1"/>
</dbReference>
<dbReference type="InterPro" id="IPR001437">
    <property type="entry name" value="Tscrpt_elong_fac_GreA/B_C"/>
</dbReference>
<dbReference type="InterPro" id="IPR022691">
    <property type="entry name" value="Tscrpt_elong_fac_GreA/B_N"/>
</dbReference>
<evidence type="ECO:0000259" key="7">
    <source>
        <dbReference type="Pfam" id="PF01272"/>
    </source>
</evidence>
<proteinExistence type="inferred from homology"/>
<dbReference type="GO" id="GO:0003677">
    <property type="term" value="F:DNA binding"/>
    <property type="evidence" value="ECO:0007669"/>
    <property type="project" value="UniProtKB-KW"/>
</dbReference>
<evidence type="ECO:0000256" key="2">
    <source>
        <dbReference type="ARBA" id="ARBA00013729"/>
    </source>
</evidence>
<keyword evidence="4" id="KW-0238">DNA-binding</keyword>
<evidence type="ECO:0000313" key="9">
    <source>
        <dbReference type="EMBL" id="TMQ67662.1"/>
    </source>
</evidence>
<evidence type="ECO:0000256" key="1">
    <source>
        <dbReference type="ARBA" id="ARBA00008213"/>
    </source>
</evidence>
<dbReference type="SUPFAM" id="SSF46557">
    <property type="entry name" value="GreA transcript cleavage protein, N-terminal domain"/>
    <property type="match status" value="1"/>
</dbReference>
<dbReference type="EMBL" id="VBOY01000033">
    <property type="protein sequence ID" value="TMQ67662.1"/>
    <property type="molecule type" value="Genomic_DNA"/>
</dbReference>
<organism evidence="9 10">
    <name type="scientific">Eiseniibacteriota bacterium</name>
    <dbReference type="NCBI Taxonomy" id="2212470"/>
    <lineage>
        <taxon>Bacteria</taxon>
        <taxon>Candidatus Eiseniibacteriota</taxon>
    </lineage>
</organism>
<evidence type="ECO:0000256" key="3">
    <source>
        <dbReference type="ARBA" id="ARBA00023015"/>
    </source>
</evidence>
<dbReference type="InterPro" id="IPR036953">
    <property type="entry name" value="GreA/GreB_C_sf"/>
</dbReference>
<keyword evidence="3" id="KW-0805">Transcription regulation</keyword>
<dbReference type="Pfam" id="PF01272">
    <property type="entry name" value="GreA_GreB"/>
    <property type="match status" value="1"/>
</dbReference>
<comment type="caution">
    <text evidence="9">The sequence shown here is derived from an EMBL/GenBank/DDBJ whole genome shotgun (WGS) entry which is preliminary data.</text>
</comment>
<gene>
    <name evidence="9" type="ORF">E6K78_03990</name>
</gene>
<dbReference type="GO" id="GO:0070063">
    <property type="term" value="F:RNA polymerase binding"/>
    <property type="evidence" value="ECO:0007669"/>
    <property type="project" value="InterPro"/>
</dbReference>
<comment type="similarity">
    <text evidence="1">Belongs to the GreA/GreB family.</text>
</comment>
<dbReference type="InterPro" id="IPR018151">
    <property type="entry name" value="TF_GreA/GreB_CS"/>
</dbReference>